<dbReference type="Pfam" id="PF13367">
    <property type="entry name" value="PrsW-protease"/>
    <property type="match status" value="1"/>
</dbReference>
<feature type="transmembrane region" description="Helical" evidence="1">
    <location>
        <begin position="228"/>
        <end position="249"/>
    </location>
</feature>
<reference evidence="3" key="1">
    <citation type="journal article" date="2019" name="Int. J. Syst. Evol. Microbiol.">
        <title>The Global Catalogue of Microorganisms (GCM) 10K type strain sequencing project: providing services to taxonomists for standard genome sequencing and annotation.</title>
        <authorList>
            <consortium name="The Broad Institute Genomics Platform"/>
            <consortium name="The Broad Institute Genome Sequencing Center for Infectious Disease"/>
            <person name="Wu L."/>
            <person name="Ma J."/>
        </authorList>
    </citation>
    <scope>NUCLEOTIDE SEQUENCE [LARGE SCALE GENOMIC DNA]</scope>
    <source>
        <strain evidence="3">NBRC 108755</strain>
    </source>
</reference>
<dbReference type="PANTHER" id="PTHR36844">
    <property type="entry name" value="PROTEASE PRSW"/>
    <property type="match status" value="1"/>
</dbReference>
<dbReference type="Proteomes" id="UP001157069">
    <property type="component" value="Unassembled WGS sequence"/>
</dbReference>
<proteinExistence type="predicted"/>
<feature type="transmembrane region" description="Helical" evidence="1">
    <location>
        <begin position="161"/>
        <end position="182"/>
    </location>
</feature>
<feature type="transmembrane region" description="Helical" evidence="1">
    <location>
        <begin position="23"/>
        <end position="46"/>
    </location>
</feature>
<evidence type="ECO:0000256" key="1">
    <source>
        <dbReference type="SAM" id="Phobius"/>
    </source>
</evidence>
<feature type="transmembrane region" description="Helical" evidence="1">
    <location>
        <begin position="194"/>
        <end position="221"/>
    </location>
</feature>
<dbReference type="RefSeq" id="WP_284301717.1">
    <property type="nucleotide sequence ID" value="NZ_BSVA01000001.1"/>
</dbReference>
<dbReference type="PANTHER" id="PTHR36844:SF1">
    <property type="entry name" value="PROTEASE PRSW"/>
    <property type="match status" value="1"/>
</dbReference>
<evidence type="ECO:0000313" key="2">
    <source>
        <dbReference type="EMBL" id="GMA92968.1"/>
    </source>
</evidence>
<gene>
    <name evidence="2" type="ORF">GCM10025869_34970</name>
</gene>
<feature type="transmembrane region" description="Helical" evidence="1">
    <location>
        <begin position="52"/>
        <end position="73"/>
    </location>
</feature>
<dbReference type="GO" id="GO:0008233">
    <property type="term" value="F:peptidase activity"/>
    <property type="evidence" value="ECO:0007669"/>
    <property type="project" value="UniProtKB-KW"/>
</dbReference>
<feature type="transmembrane region" description="Helical" evidence="1">
    <location>
        <begin position="85"/>
        <end position="108"/>
    </location>
</feature>
<dbReference type="InterPro" id="IPR026898">
    <property type="entry name" value="PrsW"/>
</dbReference>
<protein>
    <submittedName>
        <fullName evidence="2">Protease PrsW</fullName>
    </submittedName>
</protein>
<keyword evidence="1" id="KW-0472">Membrane</keyword>
<keyword evidence="1" id="KW-0812">Transmembrane</keyword>
<evidence type="ECO:0000313" key="3">
    <source>
        <dbReference type="Proteomes" id="UP001157069"/>
    </source>
</evidence>
<sequence length="386" mass="41238">MQAQTQLPPQPAFQQPARPRNALFGWAIAGFVVIGIFGIALLGYLFLALGPVLLIAGGFLALLPLVAVAFGVLWIDRWEPEPRGLLVFGFLWGAIMSVAIALIVDIAAQFTDYMLGISPDVGDVLGTVVQAPVVEELAKGLGVLLIFLIARKYFDGPVDGIVYAATIAGGFAFTENILYFAQSMASGGIVSTDIALTFFVRGVMSPFAHVMFTAVTGLFIGWWGRKSVGGGVGGFFVGLIGAMALHALWNGTSYLGLIGWFLLYVVVQVPLFAGAIVLVVKLRKREAQLTQERLAEYAAAGWISPDEVATLGTGAGRKQAMTWAKSNGHAILMKSYIRDATRLAFTRQRIVSGRDQVGAQSDERELLAKLTASRQALMSATRPAGV</sequence>
<dbReference type="EMBL" id="BSVA01000001">
    <property type="protein sequence ID" value="GMA92968.1"/>
    <property type="molecule type" value="Genomic_DNA"/>
</dbReference>
<keyword evidence="2" id="KW-0645">Protease</keyword>
<feature type="transmembrane region" description="Helical" evidence="1">
    <location>
        <begin position="128"/>
        <end position="149"/>
    </location>
</feature>
<comment type="caution">
    <text evidence="2">The sequence shown here is derived from an EMBL/GenBank/DDBJ whole genome shotgun (WGS) entry which is preliminary data.</text>
</comment>
<name>A0ABQ6JXD1_9MICO</name>
<keyword evidence="1" id="KW-1133">Transmembrane helix</keyword>
<accession>A0ABQ6JXD1</accession>
<feature type="transmembrane region" description="Helical" evidence="1">
    <location>
        <begin position="255"/>
        <end position="280"/>
    </location>
</feature>
<keyword evidence="2" id="KW-0378">Hydrolase</keyword>
<dbReference type="GO" id="GO:0006508">
    <property type="term" value="P:proteolysis"/>
    <property type="evidence" value="ECO:0007669"/>
    <property type="project" value="UniProtKB-KW"/>
</dbReference>
<keyword evidence="3" id="KW-1185">Reference proteome</keyword>
<organism evidence="2 3">
    <name type="scientific">Homoserinibacter gongjuensis</name>
    <dbReference type="NCBI Taxonomy" id="1162968"/>
    <lineage>
        <taxon>Bacteria</taxon>
        <taxon>Bacillati</taxon>
        <taxon>Actinomycetota</taxon>
        <taxon>Actinomycetes</taxon>
        <taxon>Micrococcales</taxon>
        <taxon>Microbacteriaceae</taxon>
        <taxon>Homoserinibacter</taxon>
    </lineage>
</organism>